<keyword evidence="2" id="KW-1185">Reference proteome</keyword>
<keyword evidence="1" id="KW-0695">RNA-directed DNA polymerase</keyword>
<proteinExistence type="predicted"/>
<accession>A0ABS8QKC8</accession>
<dbReference type="EMBL" id="JAJODE010000034">
    <property type="protein sequence ID" value="MCD4839547.1"/>
    <property type="molecule type" value="Genomic_DNA"/>
</dbReference>
<dbReference type="Proteomes" id="UP001162836">
    <property type="component" value="Unassembled WGS sequence"/>
</dbReference>
<comment type="caution">
    <text evidence="1">The sequence shown here is derived from an EMBL/GenBank/DDBJ whole genome shotgun (WGS) entry which is preliminary data.</text>
</comment>
<evidence type="ECO:0000313" key="1">
    <source>
        <dbReference type="EMBL" id="MCD4839547.1"/>
    </source>
</evidence>
<sequence length="47" mass="5811">ALEWGNTRKKYWRIACSSILHKTLDNSYWKRRGLRSLFERYQALRHT</sequence>
<protein>
    <submittedName>
        <fullName evidence="1">Group II intron reverse transcriptase/maturase</fullName>
    </submittedName>
</protein>
<feature type="non-terminal residue" evidence="1">
    <location>
        <position position="1"/>
    </location>
</feature>
<name>A0ABS8QKC8_9BACI</name>
<dbReference type="GO" id="GO:0003964">
    <property type="term" value="F:RNA-directed DNA polymerase activity"/>
    <property type="evidence" value="ECO:0007669"/>
    <property type="project" value="UniProtKB-KW"/>
</dbReference>
<organism evidence="1 2">
    <name type="scientific">Neobacillus sedimentimangrovi</name>
    <dbReference type="NCBI Taxonomy" id="2699460"/>
    <lineage>
        <taxon>Bacteria</taxon>
        <taxon>Bacillati</taxon>
        <taxon>Bacillota</taxon>
        <taxon>Bacilli</taxon>
        <taxon>Bacillales</taxon>
        <taxon>Bacillaceae</taxon>
        <taxon>Neobacillus</taxon>
    </lineage>
</organism>
<gene>
    <name evidence="1" type="ORF">LRS37_11760</name>
</gene>
<keyword evidence="1" id="KW-0808">Transferase</keyword>
<reference evidence="1 2" key="1">
    <citation type="journal article" date="2023" name="Antonie Van Leeuwenhoek">
        <title>Unveiling the genomic potential of a novel thermostable glycoside hydrolases producing Neobacillus sedimentimangrovi UE25.</title>
        <authorList>
            <person name="Ejaz U."/>
            <person name="Saleem F."/>
            <person name="Rashid R."/>
            <person name="Hasan K.A."/>
            <person name="Syed M.N."/>
            <person name="Sohail M."/>
        </authorList>
    </citation>
    <scope>NUCLEOTIDE SEQUENCE [LARGE SCALE GENOMIC DNA]</scope>
    <source>
        <strain evidence="1 2">UE25</strain>
    </source>
</reference>
<evidence type="ECO:0000313" key="2">
    <source>
        <dbReference type="Proteomes" id="UP001162836"/>
    </source>
</evidence>
<keyword evidence="1" id="KW-0548">Nucleotidyltransferase</keyword>